<feature type="transmembrane region" description="Helical" evidence="1">
    <location>
        <begin position="173"/>
        <end position="196"/>
    </location>
</feature>
<keyword evidence="1" id="KW-0472">Membrane</keyword>
<evidence type="ECO:0000313" key="3">
    <source>
        <dbReference type="Proteomes" id="UP001368500"/>
    </source>
</evidence>
<dbReference type="EMBL" id="JBBUTF010000002">
    <property type="protein sequence ID" value="MEK8024496.1"/>
    <property type="molecule type" value="Genomic_DNA"/>
</dbReference>
<accession>A0ABU9B4E7</accession>
<comment type="caution">
    <text evidence="2">The sequence shown here is derived from an EMBL/GenBank/DDBJ whole genome shotgun (WGS) entry which is preliminary data.</text>
</comment>
<name>A0ABU9B4E7_9BURK</name>
<feature type="transmembrane region" description="Helical" evidence="1">
    <location>
        <begin position="7"/>
        <end position="26"/>
    </location>
</feature>
<protein>
    <recommendedName>
        <fullName evidence="4">Integral membrane protein</fullName>
    </recommendedName>
</protein>
<gene>
    <name evidence="2" type="ORF">AACH11_00765</name>
</gene>
<sequence length="212" mass="22947">MPLSDPVLLLADLSLASAAVALALWLRPWRSFAGHELPWPWLLWWLLLPLLWGADHYAHSALLQPLSGAVLLMLLAGWPLAMMALPLDALLVWGVGDLPAALALHRLVWLGVVPATLALLIGAGLRRWLPHHLFIYILGRGFFGTLLAVAVAGALALVLTGPPAGAEVADLLVARWLAASGEAFLTGMLVAIFVAFRPQWLATYSDRLYLPR</sequence>
<proteinExistence type="predicted"/>
<feature type="transmembrane region" description="Helical" evidence="1">
    <location>
        <begin position="38"/>
        <end position="54"/>
    </location>
</feature>
<keyword evidence="1" id="KW-1133">Transmembrane helix</keyword>
<reference evidence="2 3" key="1">
    <citation type="submission" date="2024-04" db="EMBL/GenBank/DDBJ databases">
        <title>Novel species of the genus Ideonella isolated from streams.</title>
        <authorList>
            <person name="Lu H."/>
        </authorList>
    </citation>
    <scope>NUCLEOTIDE SEQUENCE [LARGE SCALE GENOMIC DNA]</scope>
    <source>
        <strain evidence="2 3">BYS139W</strain>
    </source>
</reference>
<evidence type="ECO:0000256" key="1">
    <source>
        <dbReference type="SAM" id="Phobius"/>
    </source>
</evidence>
<organism evidence="2 3">
    <name type="scientific">Pseudaquabacterium rugosum</name>
    <dbReference type="NCBI Taxonomy" id="2984194"/>
    <lineage>
        <taxon>Bacteria</taxon>
        <taxon>Pseudomonadati</taxon>
        <taxon>Pseudomonadota</taxon>
        <taxon>Betaproteobacteria</taxon>
        <taxon>Burkholderiales</taxon>
        <taxon>Sphaerotilaceae</taxon>
        <taxon>Pseudaquabacterium</taxon>
    </lineage>
</organism>
<evidence type="ECO:0000313" key="2">
    <source>
        <dbReference type="EMBL" id="MEK8024496.1"/>
    </source>
</evidence>
<dbReference type="RefSeq" id="WP_341372282.1">
    <property type="nucleotide sequence ID" value="NZ_JBBUTF010000002.1"/>
</dbReference>
<evidence type="ECO:0008006" key="4">
    <source>
        <dbReference type="Google" id="ProtNLM"/>
    </source>
</evidence>
<keyword evidence="3" id="KW-1185">Reference proteome</keyword>
<keyword evidence="1" id="KW-0812">Transmembrane</keyword>
<feature type="transmembrane region" description="Helical" evidence="1">
    <location>
        <begin position="137"/>
        <end position="161"/>
    </location>
</feature>
<feature type="transmembrane region" description="Helical" evidence="1">
    <location>
        <begin position="66"/>
        <end position="87"/>
    </location>
</feature>
<feature type="transmembrane region" description="Helical" evidence="1">
    <location>
        <begin position="107"/>
        <end position="125"/>
    </location>
</feature>
<dbReference type="Proteomes" id="UP001368500">
    <property type="component" value="Unassembled WGS sequence"/>
</dbReference>